<feature type="region of interest" description="Disordered" evidence="4">
    <location>
        <begin position="248"/>
        <end position="284"/>
    </location>
</feature>
<dbReference type="Pfam" id="PF07702">
    <property type="entry name" value="UTRA"/>
    <property type="match status" value="1"/>
</dbReference>
<evidence type="ECO:0000259" key="5">
    <source>
        <dbReference type="PROSITE" id="PS50949"/>
    </source>
</evidence>
<name>A0A261TI47_9BORD</name>
<dbReference type="PANTHER" id="PTHR44846">
    <property type="entry name" value="MANNOSYL-D-GLYCERATE TRANSPORT/METABOLISM SYSTEM REPRESSOR MNGR-RELATED"/>
    <property type="match status" value="1"/>
</dbReference>
<dbReference type="SMART" id="SM00345">
    <property type="entry name" value="HTH_GNTR"/>
    <property type="match status" value="1"/>
</dbReference>
<keyword evidence="2" id="KW-0238">DNA-binding</keyword>
<dbReference type="Proteomes" id="UP000216913">
    <property type="component" value="Unassembled WGS sequence"/>
</dbReference>
<dbReference type="Pfam" id="PF00392">
    <property type="entry name" value="GntR"/>
    <property type="match status" value="1"/>
</dbReference>
<sequence>MSKNPLPLYHQVYLLLKQRLAGGGFAGEAPMPGENALAAEYGVSRLTIRRSLDALEADGLIERRQGRGTFAADRKGWVDAPQAGAGMDALMQHLSNMGMQTQVKLVSLAVMPAPAAVAAAMELAPGASVQHSVRVRSYEGVPFSHLETYVPGDIGARIRKADLNSRPLLAIFRELGVRVARAEQSISAELADPQLAAALEVPVGSALLTLRRLVRDDAGRPVEWLLARYRPDRYEYRMDMQAHETQGEPNWLPAGVSAPGAVPLPSRASARPRTAKAATRTARS</sequence>
<dbReference type="SUPFAM" id="SSF64288">
    <property type="entry name" value="Chorismate lyase-like"/>
    <property type="match status" value="1"/>
</dbReference>
<dbReference type="AlphaFoldDB" id="A0A261TI47"/>
<dbReference type="Gene3D" id="3.40.1410.10">
    <property type="entry name" value="Chorismate lyase-like"/>
    <property type="match status" value="1"/>
</dbReference>
<dbReference type="InterPro" id="IPR036388">
    <property type="entry name" value="WH-like_DNA-bd_sf"/>
</dbReference>
<protein>
    <submittedName>
        <fullName evidence="6">GntR family transcriptional regulator</fullName>
    </submittedName>
</protein>
<accession>A0A261TI47</accession>
<keyword evidence="1" id="KW-0805">Transcription regulation</keyword>
<dbReference type="GO" id="GO:0045892">
    <property type="term" value="P:negative regulation of DNA-templated transcription"/>
    <property type="evidence" value="ECO:0007669"/>
    <property type="project" value="TreeGrafter"/>
</dbReference>
<dbReference type="InterPro" id="IPR028978">
    <property type="entry name" value="Chorismate_lyase_/UTRA_dom_sf"/>
</dbReference>
<dbReference type="EMBL" id="NEVP01000009">
    <property type="protein sequence ID" value="OZI49085.1"/>
    <property type="molecule type" value="Genomic_DNA"/>
</dbReference>
<keyword evidence="3" id="KW-0804">Transcription</keyword>
<reference evidence="6 7" key="1">
    <citation type="submission" date="2017-05" db="EMBL/GenBank/DDBJ databases">
        <title>Complete and WGS of Bordetella genogroups.</title>
        <authorList>
            <person name="Spilker T."/>
            <person name="LiPuma J."/>
        </authorList>
    </citation>
    <scope>NUCLEOTIDE SEQUENCE [LARGE SCALE GENOMIC DNA]</scope>
    <source>
        <strain evidence="6 7">AU10456</strain>
    </source>
</reference>
<comment type="caution">
    <text evidence="6">The sequence shown here is derived from an EMBL/GenBank/DDBJ whole genome shotgun (WGS) entry which is preliminary data.</text>
</comment>
<dbReference type="PANTHER" id="PTHR44846:SF1">
    <property type="entry name" value="MANNOSYL-D-GLYCERATE TRANSPORT_METABOLISM SYSTEM REPRESSOR MNGR-RELATED"/>
    <property type="match status" value="1"/>
</dbReference>
<dbReference type="GO" id="GO:0003677">
    <property type="term" value="F:DNA binding"/>
    <property type="evidence" value="ECO:0007669"/>
    <property type="project" value="UniProtKB-KW"/>
</dbReference>
<evidence type="ECO:0000313" key="6">
    <source>
        <dbReference type="EMBL" id="OZI49085.1"/>
    </source>
</evidence>
<evidence type="ECO:0000256" key="4">
    <source>
        <dbReference type="SAM" id="MobiDB-lite"/>
    </source>
</evidence>
<evidence type="ECO:0000256" key="1">
    <source>
        <dbReference type="ARBA" id="ARBA00023015"/>
    </source>
</evidence>
<dbReference type="InterPro" id="IPR050679">
    <property type="entry name" value="Bact_HTH_transcr_reg"/>
</dbReference>
<dbReference type="PROSITE" id="PS50949">
    <property type="entry name" value="HTH_GNTR"/>
    <property type="match status" value="1"/>
</dbReference>
<gene>
    <name evidence="6" type="ORF">CAL25_15820</name>
</gene>
<organism evidence="6 7">
    <name type="scientific">Bordetella genomosp. 5</name>
    <dbReference type="NCBI Taxonomy" id="1395608"/>
    <lineage>
        <taxon>Bacteria</taxon>
        <taxon>Pseudomonadati</taxon>
        <taxon>Pseudomonadota</taxon>
        <taxon>Betaproteobacteria</taxon>
        <taxon>Burkholderiales</taxon>
        <taxon>Alcaligenaceae</taxon>
        <taxon>Bordetella</taxon>
    </lineage>
</organism>
<dbReference type="SMART" id="SM00866">
    <property type="entry name" value="UTRA"/>
    <property type="match status" value="1"/>
</dbReference>
<keyword evidence="7" id="KW-1185">Reference proteome</keyword>
<evidence type="ECO:0000256" key="3">
    <source>
        <dbReference type="ARBA" id="ARBA00023163"/>
    </source>
</evidence>
<evidence type="ECO:0000256" key="2">
    <source>
        <dbReference type="ARBA" id="ARBA00023125"/>
    </source>
</evidence>
<proteinExistence type="predicted"/>
<dbReference type="CDD" id="cd07377">
    <property type="entry name" value="WHTH_GntR"/>
    <property type="match status" value="1"/>
</dbReference>
<feature type="domain" description="HTH gntR-type" evidence="5">
    <location>
        <begin position="6"/>
        <end position="74"/>
    </location>
</feature>
<dbReference type="InterPro" id="IPR011663">
    <property type="entry name" value="UTRA"/>
</dbReference>
<dbReference type="PRINTS" id="PR00035">
    <property type="entry name" value="HTHGNTR"/>
</dbReference>
<dbReference type="SUPFAM" id="SSF46785">
    <property type="entry name" value="Winged helix' DNA-binding domain"/>
    <property type="match status" value="1"/>
</dbReference>
<dbReference type="GO" id="GO:0003700">
    <property type="term" value="F:DNA-binding transcription factor activity"/>
    <property type="evidence" value="ECO:0007669"/>
    <property type="project" value="InterPro"/>
</dbReference>
<dbReference type="InterPro" id="IPR000524">
    <property type="entry name" value="Tscrpt_reg_HTH_GntR"/>
</dbReference>
<dbReference type="Gene3D" id="1.10.10.10">
    <property type="entry name" value="Winged helix-like DNA-binding domain superfamily/Winged helix DNA-binding domain"/>
    <property type="match status" value="1"/>
</dbReference>
<dbReference type="RefSeq" id="WP_094801578.1">
    <property type="nucleotide sequence ID" value="NZ_NEVN01000010.1"/>
</dbReference>
<dbReference type="OrthoDB" id="8582866at2"/>
<feature type="compositionally biased region" description="Low complexity" evidence="4">
    <location>
        <begin position="261"/>
        <end position="284"/>
    </location>
</feature>
<dbReference type="InterPro" id="IPR036390">
    <property type="entry name" value="WH_DNA-bd_sf"/>
</dbReference>
<evidence type="ECO:0000313" key="7">
    <source>
        <dbReference type="Proteomes" id="UP000216913"/>
    </source>
</evidence>